<organism evidence="2 3">
    <name type="scientific">Orchesella cincta</name>
    <name type="common">Springtail</name>
    <name type="synonym">Podura cincta</name>
    <dbReference type="NCBI Taxonomy" id="48709"/>
    <lineage>
        <taxon>Eukaryota</taxon>
        <taxon>Metazoa</taxon>
        <taxon>Ecdysozoa</taxon>
        <taxon>Arthropoda</taxon>
        <taxon>Hexapoda</taxon>
        <taxon>Collembola</taxon>
        <taxon>Entomobryomorpha</taxon>
        <taxon>Entomobryoidea</taxon>
        <taxon>Orchesellidae</taxon>
        <taxon>Orchesellinae</taxon>
        <taxon>Orchesella</taxon>
    </lineage>
</organism>
<evidence type="ECO:0000313" key="3">
    <source>
        <dbReference type="Proteomes" id="UP000094527"/>
    </source>
</evidence>
<accession>A0A1D2NF81</accession>
<dbReference type="EMBL" id="LJIJ01000067">
    <property type="protein sequence ID" value="ODN03636.1"/>
    <property type="molecule type" value="Genomic_DNA"/>
</dbReference>
<protein>
    <submittedName>
        <fullName evidence="2">Uncharacterized protein</fullName>
    </submittedName>
</protein>
<comment type="caution">
    <text evidence="2">The sequence shown here is derived from an EMBL/GenBank/DDBJ whole genome shotgun (WGS) entry which is preliminary data.</text>
</comment>
<reference evidence="2 3" key="1">
    <citation type="journal article" date="2016" name="Genome Biol. Evol.">
        <title>Gene Family Evolution Reflects Adaptation to Soil Environmental Stressors in the Genome of the Collembolan Orchesella cincta.</title>
        <authorList>
            <person name="Faddeeva-Vakhrusheva A."/>
            <person name="Derks M.F."/>
            <person name="Anvar S.Y."/>
            <person name="Agamennone V."/>
            <person name="Suring W."/>
            <person name="Smit S."/>
            <person name="van Straalen N.M."/>
            <person name="Roelofs D."/>
        </authorList>
    </citation>
    <scope>NUCLEOTIDE SEQUENCE [LARGE SCALE GENOMIC DNA]</scope>
    <source>
        <tissue evidence="2">Mixed pool</tissue>
    </source>
</reference>
<evidence type="ECO:0000313" key="2">
    <source>
        <dbReference type="EMBL" id="ODN03636.1"/>
    </source>
</evidence>
<keyword evidence="1" id="KW-0812">Transmembrane</keyword>
<evidence type="ECO:0000256" key="1">
    <source>
        <dbReference type="SAM" id="Phobius"/>
    </source>
</evidence>
<feature type="transmembrane region" description="Helical" evidence="1">
    <location>
        <begin position="20"/>
        <end position="39"/>
    </location>
</feature>
<keyword evidence="3" id="KW-1185">Reference proteome</keyword>
<keyword evidence="1" id="KW-1133">Transmembrane helix</keyword>
<proteinExistence type="predicted"/>
<keyword evidence="1" id="KW-0472">Membrane</keyword>
<sequence>MAGGLFGIPKKIINFIRESGLYILFIPLLIILPLLMLAFNAGKLIGGLGWGWGRSLSTVENGIVGYFKSPAWQKVAETLMDEHVFDRVMKSLEDFRKDCVVELLRLETQTPSFSLR</sequence>
<gene>
    <name evidence="2" type="ORF">Ocin01_03021</name>
</gene>
<dbReference type="Proteomes" id="UP000094527">
    <property type="component" value="Unassembled WGS sequence"/>
</dbReference>
<dbReference type="AlphaFoldDB" id="A0A1D2NF81"/>
<name>A0A1D2NF81_ORCCI</name>